<proteinExistence type="predicted"/>
<name>A0A5H2V775_TURGL</name>
<keyword evidence="1" id="KW-1133">Transmembrane helix</keyword>
<keyword evidence="1" id="KW-0812">Transmembrane</keyword>
<dbReference type="PROSITE" id="PS51257">
    <property type="entry name" value="PROKAR_LIPOPROTEIN"/>
    <property type="match status" value="1"/>
</dbReference>
<feature type="transmembrane region" description="Helical" evidence="1">
    <location>
        <begin position="42"/>
        <end position="62"/>
    </location>
</feature>
<dbReference type="EMBL" id="LC325489">
    <property type="protein sequence ID" value="BBB05378.1"/>
    <property type="molecule type" value="Genomic_DNA"/>
</dbReference>
<sequence>MLYGLRLYAFQEISFLDPWQLAAIFSGSCVLFISLEKRTLTGYMLTFILYSVLALFVSVWLSSAAGKAGIPIEGMVFLLFLIGGICFICLIQKIFQLTPNTVQALIPILFSALFFFLEELPALEGLPLLKWLKGLDLLLLLVGLLLLIFNENRQGGDGEGS</sequence>
<geneLocation type="mitochondrion" evidence="2"/>
<feature type="transmembrane region" description="Helical" evidence="1">
    <location>
        <begin position="129"/>
        <end position="149"/>
    </location>
</feature>
<accession>A0A5H2V775</accession>
<evidence type="ECO:0000256" key="1">
    <source>
        <dbReference type="SAM" id="Phobius"/>
    </source>
</evidence>
<feature type="transmembrane region" description="Helical" evidence="1">
    <location>
        <begin position="68"/>
        <end position="90"/>
    </location>
</feature>
<feature type="transmembrane region" description="Helical" evidence="1">
    <location>
        <begin position="18"/>
        <end position="35"/>
    </location>
</feature>
<keyword evidence="2" id="KW-0496">Mitochondrion</keyword>
<organism evidence="2">
    <name type="scientific">Turritis glabra</name>
    <name type="common">Tower mustard</name>
    <name type="synonym">Arabis glabra</name>
    <dbReference type="NCBI Taxonomy" id="63678"/>
    <lineage>
        <taxon>Eukaryota</taxon>
        <taxon>Viridiplantae</taxon>
        <taxon>Streptophyta</taxon>
        <taxon>Embryophyta</taxon>
        <taxon>Tracheophyta</taxon>
        <taxon>Spermatophyta</taxon>
        <taxon>Magnoliopsida</taxon>
        <taxon>eudicotyledons</taxon>
        <taxon>Gunneridae</taxon>
        <taxon>Pentapetalae</taxon>
        <taxon>rosids</taxon>
        <taxon>malvids</taxon>
        <taxon>Brassicales</taxon>
        <taxon>Brassicaceae</taxon>
        <taxon>Turritideae</taxon>
        <taxon>Turritis</taxon>
    </lineage>
</organism>
<evidence type="ECO:0000313" key="2">
    <source>
        <dbReference type="EMBL" id="BBB05378.1"/>
    </source>
</evidence>
<reference evidence="2" key="1">
    <citation type="submission" date="2024-06" db="EMBL/GenBank/DDBJ databases">
        <title>Organellar genome sequences of Turritis glabra.</title>
        <authorList>
            <person name="Kawabe A."/>
        </authorList>
    </citation>
    <scope>NUCLEOTIDE SEQUENCE</scope>
    <source>
        <strain evidence="2">OhmiShirahama</strain>
    </source>
</reference>
<dbReference type="AlphaFoldDB" id="A0A5H2V775"/>
<feature type="transmembrane region" description="Helical" evidence="1">
    <location>
        <begin position="97"/>
        <end position="117"/>
    </location>
</feature>
<protein>
    <submittedName>
        <fullName evidence="2">ORF161 protein</fullName>
    </submittedName>
</protein>
<keyword evidence="1" id="KW-0472">Membrane</keyword>